<reference evidence="1 2" key="2">
    <citation type="journal article" date="2022" name="Mol. Ecol. Resour.">
        <title>The genomes of chicory, endive, great burdock and yacon provide insights into Asteraceae paleo-polyploidization history and plant inulin production.</title>
        <authorList>
            <person name="Fan W."/>
            <person name="Wang S."/>
            <person name="Wang H."/>
            <person name="Wang A."/>
            <person name="Jiang F."/>
            <person name="Liu H."/>
            <person name="Zhao H."/>
            <person name="Xu D."/>
            <person name="Zhang Y."/>
        </authorList>
    </citation>
    <scope>NUCLEOTIDE SEQUENCE [LARGE SCALE GENOMIC DNA]</scope>
    <source>
        <strain evidence="2">cv. Niubang</strain>
    </source>
</reference>
<accession>A0ACB9AAU7</accession>
<evidence type="ECO:0000313" key="1">
    <source>
        <dbReference type="EMBL" id="KAI3706661.1"/>
    </source>
</evidence>
<proteinExistence type="predicted"/>
<name>A0ACB9AAU7_ARCLA</name>
<organism evidence="1 2">
    <name type="scientific">Arctium lappa</name>
    <name type="common">Greater burdock</name>
    <name type="synonym">Lappa major</name>
    <dbReference type="NCBI Taxonomy" id="4217"/>
    <lineage>
        <taxon>Eukaryota</taxon>
        <taxon>Viridiplantae</taxon>
        <taxon>Streptophyta</taxon>
        <taxon>Embryophyta</taxon>
        <taxon>Tracheophyta</taxon>
        <taxon>Spermatophyta</taxon>
        <taxon>Magnoliopsida</taxon>
        <taxon>eudicotyledons</taxon>
        <taxon>Gunneridae</taxon>
        <taxon>Pentapetalae</taxon>
        <taxon>asterids</taxon>
        <taxon>campanulids</taxon>
        <taxon>Asterales</taxon>
        <taxon>Asteraceae</taxon>
        <taxon>Carduoideae</taxon>
        <taxon>Cardueae</taxon>
        <taxon>Arctiinae</taxon>
        <taxon>Arctium</taxon>
    </lineage>
</organism>
<comment type="caution">
    <text evidence="1">The sequence shown here is derived from an EMBL/GenBank/DDBJ whole genome shotgun (WGS) entry which is preliminary data.</text>
</comment>
<reference evidence="2" key="1">
    <citation type="journal article" date="2022" name="Mol. Ecol. Resour.">
        <title>The genomes of chicory, endive, great burdock and yacon provide insights into Asteraceae palaeo-polyploidization history and plant inulin production.</title>
        <authorList>
            <person name="Fan W."/>
            <person name="Wang S."/>
            <person name="Wang H."/>
            <person name="Wang A."/>
            <person name="Jiang F."/>
            <person name="Liu H."/>
            <person name="Zhao H."/>
            <person name="Xu D."/>
            <person name="Zhang Y."/>
        </authorList>
    </citation>
    <scope>NUCLEOTIDE SEQUENCE [LARGE SCALE GENOMIC DNA]</scope>
    <source>
        <strain evidence="2">cv. Niubang</strain>
    </source>
</reference>
<sequence length="110" mass="12209">MLLPAAVQPSASAQSGGFSNHDSSPTLVGFRTTLNLQDFDRLHIGFNHLHCTLVSRFRSTFNLGLRTYKKLGHCKNLGLHQNAKSGIRQKFGSTSEFLPALYYKFDPPVS</sequence>
<keyword evidence="2" id="KW-1185">Reference proteome</keyword>
<gene>
    <name evidence="1" type="ORF">L6452_24554</name>
</gene>
<protein>
    <submittedName>
        <fullName evidence="1">Uncharacterized protein</fullName>
    </submittedName>
</protein>
<evidence type="ECO:0000313" key="2">
    <source>
        <dbReference type="Proteomes" id="UP001055879"/>
    </source>
</evidence>
<dbReference type="Proteomes" id="UP001055879">
    <property type="component" value="Linkage Group LG08"/>
</dbReference>
<dbReference type="EMBL" id="CM042054">
    <property type="protein sequence ID" value="KAI3706661.1"/>
    <property type="molecule type" value="Genomic_DNA"/>
</dbReference>